<dbReference type="GO" id="GO:0061542">
    <property type="term" value="F:3-demethylubiquinol 3-O-methyltransferase activity"/>
    <property type="evidence" value="ECO:0007669"/>
    <property type="project" value="InterPro"/>
</dbReference>
<dbReference type="PANTHER" id="PTHR43464">
    <property type="entry name" value="METHYLTRANSFERASE"/>
    <property type="match status" value="1"/>
</dbReference>
<gene>
    <name evidence="5" type="ORF">LSINAPIS_LOCUS9493</name>
</gene>
<evidence type="ECO:0008006" key="7">
    <source>
        <dbReference type="Google" id="ProtNLM"/>
    </source>
</evidence>
<keyword evidence="4" id="KW-0949">S-adenosyl-L-methionine</keyword>
<dbReference type="EMBL" id="FZQP02003545">
    <property type="protein sequence ID" value="VVC98410.1"/>
    <property type="molecule type" value="Genomic_DNA"/>
</dbReference>
<evidence type="ECO:0000256" key="1">
    <source>
        <dbReference type="ARBA" id="ARBA00022603"/>
    </source>
</evidence>
<evidence type="ECO:0000313" key="5">
    <source>
        <dbReference type="EMBL" id="VVC98410.1"/>
    </source>
</evidence>
<dbReference type="InterPro" id="IPR029063">
    <property type="entry name" value="SAM-dependent_MTases_sf"/>
</dbReference>
<dbReference type="GO" id="GO:0032259">
    <property type="term" value="P:methylation"/>
    <property type="evidence" value="ECO:0007669"/>
    <property type="project" value="UniProtKB-KW"/>
</dbReference>
<dbReference type="GO" id="GO:0010420">
    <property type="term" value="F:polyprenyldihydroxybenzoate methyltransferase activity"/>
    <property type="evidence" value="ECO:0007669"/>
    <property type="project" value="InterPro"/>
</dbReference>
<sequence length="244" mass="27301">MNFTIFCRPISKTSKSFSRIRLQSNICKISYSNEKKTTVDEGEVQRHSNLMKDWWDPKGKIMPLHSLNLLRVPFVRDGLIGGSEKSLTPLAEKKLLDVGCGGGILSEALARVGANVTGIDASKELIELAQQHSNMDPKIANNKPTYYCTTIEEHSKQFSNHYDGVVASEVIEHVADKDLFTKCCVDALKPGGKIFVTTPNRSRLTQVLGIWVAEYVLKVIPQGTHEYDKFMTPNELTSMLERSK</sequence>
<organism evidence="5 6">
    <name type="scientific">Leptidea sinapis</name>
    <dbReference type="NCBI Taxonomy" id="189913"/>
    <lineage>
        <taxon>Eukaryota</taxon>
        <taxon>Metazoa</taxon>
        <taxon>Ecdysozoa</taxon>
        <taxon>Arthropoda</taxon>
        <taxon>Hexapoda</taxon>
        <taxon>Insecta</taxon>
        <taxon>Pterygota</taxon>
        <taxon>Neoptera</taxon>
        <taxon>Endopterygota</taxon>
        <taxon>Lepidoptera</taxon>
        <taxon>Glossata</taxon>
        <taxon>Ditrysia</taxon>
        <taxon>Papilionoidea</taxon>
        <taxon>Pieridae</taxon>
        <taxon>Dismorphiinae</taxon>
        <taxon>Leptidea</taxon>
    </lineage>
</organism>
<dbReference type="Gene3D" id="3.40.50.150">
    <property type="entry name" value="Vaccinia Virus protein VP39"/>
    <property type="match status" value="1"/>
</dbReference>
<evidence type="ECO:0000256" key="3">
    <source>
        <dbReference type="ARBA" id="ARBA00022688"/>
    </source>
</evidence>
<dbReference type="Pfam" id="PF13489">
    <property type="entry name" value="Methyltransf_23"/>
    <property type="match status" value="1"/>
</dbReference>
<dbReference type="NCBIfam" id="TIGR01983">
    <property type="entry name" value="UbiG"/>
    <property type="match status" value="1"/>
</dbReference>
<dbReference type="GO" id="GO:0005739">
    <property type="term" value="C:mitochondrion"/>
    <property type="evidence" value="ECO:0007669"/>
    <property type="project" value="TreeGrafter"/>
</dbReference>
<name>A0A5E4QJE5_9NEOP</name>
<keyword evidence="3" id="KW-0831">Ubiquinone biosynthesis</keyword>
<protein>
    <recommendedName>
        <fullName evidence="7">3-demethylubiquinol 3-O-methyltransferase</fullName>
    </recommendedName>
</protein>
<keyword evidence="1" id="KW-0489">Methyltransferase</keyword>
<evidence type="ECO:0000313" key="6">
    <source>
        <dbReference type="Proteomes" id="UP000324832"/>
    </source>
</evidence>
<keyword evidence="6" id="KW-1185">Reference proteome</keyword>
<proteinExistence type="predicted"/>
<dbReference type="InterPro" id="IPR010233">
    <property type="entry name" value="UbiG_MeTrfase"/>
</dbReference>
<reference evidence="5 6" key="1">
    <citation type="submission" date="2017-07" db="EMBL/GenBank/DDBJ databases">
        <authorList>
            <person name="Talla V."/>
            <person name="Backstrom N."/>
        </authorList>
    </citation>
    <scope>NUCLEOTIDE SEQUENCE [LARGE SCALE GENOMIC DNA]</scope>
</reference>
<evidence type="ECO:0000256" key="4">
    <source>
        <dbReference type="ARBA" id="ARBA00022691"/>
    </source>
</evidence>
<dbReference type="Proteomes" id="UP000324832">
    <property type="component" value="Unassembled WGS sequence"/>
</dbReference>
<keyword evidence="2" id="KW-0808">Transferase</keyword>
<evidence type="ECO:0000256" key="2">
    <source>
        <dbReference type="ARBA" id="ARBA00022679"/>
    </source>
</evidence>
<dbReference type="PANTHER" id="PTHR43464:SF19">
    <property type="entry name" value="UBIQUINONE BIOSYNTHESIS O-METHYLTRANSFERASE, MITOCHONDRIAL"/>
    <property type="match status" value="1"/>
</dbReference>
<dbReference type="SUPFAM" id="SSF53335">
    <property type="entry name" value="S-adenosyl-L-methionine-dependent methyltransferases"/>
    <property type="match status" value="1"/>
</dbReference>
<dbReference type="CDD" id="cd02440">
    <property type="entry name" value="AdoMet_MTases"/>
    <property type="match status" value="1"/>
</dbReference>
<accession>A0A5E4QJE5</accession>
<dbReference type="AlphaFoldDB" id="A0A5E4QJE5"/>